<accession>A0ABR7GPV7</accession>
<feature type="transmembrane region" description="Helical" evidence="5">
    <location>
        <begin position="195"/>
        <end position="218"/>
    </location>
</feature>
<feature type="transmembrane region" description="Helical" evidence="5">
    <location>
        <begin position="283"/>
        <end position="306"/>
    </location>
</feature>
<keyword evidence="3 5" id="KW-1133">Transmembrane helix</keyword>
<evidence type="ECO:0000256" key="2">
    <source>
        <dbReference type="ARBA" id="ARBA00022692"/>
    </source>
</evidence>
<dbReference type="InterPro" id="IPR001902">
    <property type="entry name" value="SLC26A/SulP_fam"/>
</dbReference>
<dbReference type="Proteomes" id="UP000641741">
    <property type="component" value="Unassembled WGS sequence"/>
</dbReference>
<dbReference type="InterPro" id="IPR011547">
    <property type="entry name" value="SLC26A/SulP_dom"/>
</dbReference>
<comment type="subcellular location">
    <subcellularLocation>
        <location evidence="1">Membrane</location>
        <topology evidence="1">Multi-pass membrane protein</topology>
    </subcellularLocation>
</comment>
<evidence type="ECO:0000256" key="4">
    <source>
        <dbReference type="ARBA" id="ARBA00023136"/>
    </source>
</evidence>
<dbReference type="InterPro" id="IPR002645">
    <property type="entry name" value="STAS_dom"/>
</dbReference>
<dbReference type="PROSITE" id="PS50801">
    <property type="entry name" value="STAS"/>
    <property type="match status" value="1"/>
</dbReference>
<feature type="transmembrane region" description="Helical" evidence="5">
    <location>
        <begin position="84"/>
        <end position="115"/>
    </location>
</feature>
<organism evidence="7 8">
    <name type="scientific">Agathobaculum hominis</name>
    <dbReference type="NCBI Taxonomy" id="2763014"/>
    <lineage>
        <taxon>Bacteria</taxon>
        <taxon>Bacillati</taxon>
        <taxon>Bacillota</taxon>
        <taxon>Clostridia</taxon>
        <taxon>Eubacteriales</taxon>
        <taxon>Butyricicoccaceae</taxon>
        <taxon>Agathobaculum</taxon>
    </lineage>
</organism>
<keyword evidence="4 5" id="KW-0472">Membrane</keyword>
<keyword evidence="2 5" id="KW-0812">Transmembrane</keyword>
<gene>
    <name evidence="7" type="ORF">H8S02_10435</name>
</gene>
<protein>
    <submittedName>
        <fullName evidence="7">SulP family inorganic anion transporter</fullName>
    </submittedName>
</protein>
<evidence type="ECO:0000313" key="7">
    <source>
        <dbReference type="EMBL" id="MBC5696356.1"/>
    </source>
</evidence>
<feature type="transmembrane region" description="Helical" evidence="5">
    <location>
        <begin position="48"/>
        <end position="72"/>
    </location>
</feature>
<evidence type="ECO:0000256" key="3">
    <source>
        <dbReference type="ARBA" id="ARBA00022989"/>
    </source>
</evidence>
<reference evidence="7 8" key="1">
    <citation type="submission" date="2020-08" db="EMBL/GenBank/DDBJ databases">
        <title>Genome public.</title>
        <authorList>
            <person name="Liu C."/>
            <person name="Sun Q."/>
        </authorList>
    </citation>
    <scope>NUCLEOTIDE SEQUENCE [LARGE SCALE GENOMIC DNA]</scope>
    <source>
        <strain evidence="7 8">M2</strain>
    </source>
</reference>
<dbReference type="Pfam" id="PF01740">
    <property type="entry name" value="STAS"/>
    <property type="match status" value="1"/>
</dbReference>
<dbReference type="EMBL" id="JACOPK010000010">
    <property type="protein sequence ID" value="MBC5696356.1"/>
    <property type="molecule type" value="Genomic_DNA"/>
</dbReference>
<comment type="caution">
    <text evidence="7">The sequence shown here is derived from an EMBL/GenBank/DDBJ whole genome shotgun (WGS) entry which is preliminary data.</text>
</comment>
<evidence type="ECO:0000259" key="6">
    <source>
        <dbReference type="PROSITE" id="PS50801"/>
    </source>
</evidence>
<evidence type="ECO:0000256" key="1">
    <source>
        <dbReference type="ARBA" id="ARBA00004141"/>
    </source>
</evidence>
<feature type="domain" description="STAS" evidence="6">
    <location>
        <begin position="430"/>
        <end position="540"/>
    </location>
</feature>
<feature type="transmembrane region" description="Helical" evidence="5">
    <location>
        <begin position="380"/>
        <end position="409"/>
    </location>
</feature>
<feature type="transmembrane region" description="Helical" evidence="5">
    <location>
        <begin position="169"/>
        <end position="189"/>
    </location>
</feature>
<evidence type="ECO:0000256" key="5">
    <source>
        <dbReference type="SAM" id="Phobius"/>
    </source>
</evidence>
<feature type="transmembrane region" description="Helical" evidence="5">
    <location>
        <begin position="127"/>
        <end position="148"/>
    </location>
</feature>
<dbReference type="PANTHER" id="PTHR11814">
    <property type="entry name" value="SULFATE TRANSPORTER"/>
    <property type="match status" value="1"/>
</dbReference>
<dbReference type="Gene3D" id="3.30.750.24">
    <property type="entry name" value="STAS domain"/>
    <property type="match status" value="1"/>
</dbReference>
<dbReference type="CDD" id="cd07042">
    <property type="entry name" value="STAS_SulP_like_sulfate_transporter"/>
    <property type="match status" value="1"/>
</dbReference>
<evidence type="ECO:0000313" key="8">
    <source>
        <dbReference type="Proteomes" id="UP000641741"/>
    </source>
</evidence>
<keyword evidence="8" id="KW-1185">Reference proteome</keyword>
<name>A0ABR7GPV7_9FIRM</name>
<feature type="transmembrane region" description="Helical" evidence="5">
    <location>
        <begin position="21"/>
        <end position="42"/>
    </location>
</feature>
<proteinExistence type="predicted"/>
<dbReference type="InterPro" id="IPR036513">
    <property type="entry name" value="STAS_dom_sf"/>
</dbReference>
<feature type="transmembrane region" description="Helical" evidence="5">
    <location>
        <begin position="318"/>
        <end position="337"/>
    </location>
</feature>
<dbReference type="Pfam" id="PF00916">
    <property type="entry name" value="Sulfate_transp"/>
    <property type="match status" value="1"/>
</dbReference>
<sequence length="553" mass="58414">MGMSFFKQLRREFAGYNGKKLSQDLMAGLTVAAVALPLALAFGVSAGATAACGLVTAIVAGLVISALTGGYYQISGPTGAMAAILGSLIGAYGMQGMFVATFLAGIMLIIAAVLHLGNLTAFVPAPVITGFTSGIAVIIALGQIDNFFGTHSEGGSALAKLASYSRLGFHPNMTTTIVALLIVLLMVFFPKKWNAVVPASLVGIIIATAATMIFKLDIATVGDIPKSLMLPDRLSPSQIDWATVPTLLAPAFSIAVLNMLESLLCGASAGRATGVKLNNDQELFAQGVGNMVLPMFGGIPATAALARTSVAVRSGAQTRLTGIFHAVGLLIMMLVLAPIISNVPMAALAGVLMVTAWRMNEWSAIRYVFQHKFKGAMAKFIVTMACTIVFDLTVAIVVGVGLGLILMVARLSKLQINYERVDMSRLRTDDDTLSERYSNAMVAYITGPLLFANIGTLEELPEHIGRCDTLLLSMRGVPSVDVSAAQTLLPMLRELKERGIDVVVCGVPSATMTMLRRAGIVELLGEQSFYWSVERALLDHRPRPLAAFDSAEA</sequence>
<dbReference type="SUPFAM" id="SSF52091">
    <property type="entry name" value="SpoIIaa-like"/>
    <property type="match status" value="1"/>
</dbReference>